<feature type="transmembrane region" description="Helical" evidence="5">
    <location>
        <begin position="426"/>
        <end position="446"/>
    </location>
</feature>
<keyword evidence="8" id="KW-1185">Reference proteome</keyword>
<dbReference type="PROSITE" id="PS50850">
    <property type="entry name" value="MFS"/>
    <property type="match status" value="1"/>
</dbReference>
<feature type="transmembrane region" description="Helical" evidence="5">
    <location>
        <begin position="301"/>
        <end position="319"/>
    </location>
</feature>
<feature type="transmembrane region" description="Helical" evidence="5">
    <location>
        <begin position="77"/>
        <end position="97"/>
    </location>
</feature>
<sequence length="595" mass="65555">MKPADGKPVGHTHARKAVHTSIDDQDFSWFHVKAILVAGVGFFTDAYDLFAISVVKPMIAIIYYPHLNGKLPESADLWLSGVALAGTLCGQVFFGILGDRLGRKKVYLLTLMLMIGATIGQSLSASPLQGVGVITIICFWRFILGFGIGGDYPLSASIMAEYSSTRWRGSFLSAVFAMQGFGIVSGSIVGIVTVKCFEHAITHISVLYLDYVWRIVLGMGCVPAVLTIYLRNKLPETPRFTADVVKDTEKAARDVEYVTKNVNQDWNDDDHIKGKSDVDRITYKKLNHYLTYPSIIRNRNFWVLMGTCSCWFLLDIAFYSQNLFLPNVLTYIGYNPSITMPNAAWYKASPKTYPLNMFVGHPANVTIHKLYLADTPHCAGKCAVAVYNKAYKTASGNAIVAMMGTVPGYWFSIAFMDYIGRVPIQFGGFSLMTILLICLAAAYTHIVHVSKWLFIVMYALTFFFANFGPNTTTFIVPVELFATKYRATLHGLSAASGKAGAIVGAFAIGKLFIDTKISLQTTLAILAATNFVGMWCTAFIPETKRLPLSVSSSQTKSLFGRMLAKRGIEQVDPDHVDFIAEDDRLNGNGAKTELV</sequence>
<dbReference type="CDD" id="cd17364">
    <property type="entry name" value="MFS_PhT"/>
    <property type="match status" value="1"/>
</dbReference>
<evidence type="ECO:0000256" key="4">
    <source>
        <dbReference type="ARBA" id="ARBA00023136"/>
    </source>
</evidence>
<organism evidence="7 8">
    <name type="scientific">[Myrmecia] bisecta</name>
    <dbReference type="NCBI Taxonomy" id="41462"/>
    <lineage>
        <taxon>Eukaryota</taxon>
        <taxon>Viridiplantae</taxon>
        <taxon>Chlorophyta</taxon>
        <taxon>core chlorophytes</taxon>
        <taxon>Trebouxiophyceae</taxon>
        <taxon>Trebouxiales</taxon>
        <taxon>Trebouxiaceae</taxon>
        <taxon>Myrmecia</taxon>
    </lineage>
</organism>
<evidence type="ECO:0000256" key="2">
    <source>
        <dbReference type="ARBA" id="ARBA00022692"/>
    </source>
</evidence>
<dbReference type="PROSITE" id="PS00217">
    <property type="entry name" value="SUGAR_TRANSPORT_2"/>
    <property type="match status" value="1"/>
</dbReference>
<evidence type="ECO:0000259" key="6">
    <source>
        <dbReference type="PROSITE" id="PS50850"/>
    </source>
</evidence>
<dbReference type="Pfam" id="PF00083">
    <property type="entry name" value="Sugar_tr"/>
    <property type="match status" value="2"/>
</dbReference>
<feature type="transmembrane region" description="Helical" evidence="5">
    <location>
        <begin position="398"/>
        <end position="419"/>
    </location>
</feature>
<feature type="transmembrane region" description="Helical" evidence="5">
    <location>
        <begin position="106"/>
        <end position="124"/>
    </location>
</feature>
<feature type="transmembrane region" description="Helical" evidence="5">
    <location>
        <begin position="488"/>
        <end position="513"/>
    </location>
</feature>
<dbReference type="AlphaFoldDB" id="A0AAW1P562"/>
<keyword evidence="4 5" id="KW-0472">Membrane</keyword>
<feature type="transmembrane region" description="Helical" evidence="5">
    <location>
        <begin position="171"/>
        <end position="191"/>
    </location>
</feature>
<evidence type="ECO:0000256" key="3">
    <source>
        <dbReference type="ARBA" id="ARBA00022989"/>
    </source>
</evidence>
<dbReference type="Gene3D" id="1.20.1250.20">
    <property type="entry name" value="MFS general substrate transporter like domains"/>
    <property type="match status" value="2"/>
</dbReference>
<accession>A0AAW1P562</accession>
<evidence type="ECO:0000313" key="7">
    <source>
        <dbReference type="EMBL" id="KAK9804876.1"/>
    </source>
</evidence>
<dbReference type="InterPro" id="IPR005828">
    <property type="entry name" value="MFS_sugar_transport-like"/>
</dbReference>
<evidence type="ECO:0000256" key="1">
    <source>
        <dbReference type="ARBA" id="ARBA00004141"/>
    </source>
</evidence>
<evidence type="ECO:0000256" key="5">
    <source>
        <dbReference type="SAM" id="Phobius"/>
    </source>
</evidence>
<feature type="transmembrane region" description="Helical" evidence="5">
    <location>
        <begin position="452"/>
        <end position="476"/>
    </location>
</feature>
<name>A0AAW1P562_9CHLO</name>
<comment type="caution">
    <text evidence="7">The sequence shown here is derived from an EMBL/GenBank/DDBJ whole genome shotgun (WGS) entry which is preliminary data.</text>
</comment>
<feature type="transmembrane region" description="Helical" evidence="5">
    <location>
        <begin position="211"/>
        <end position="230"/>
    </location>
</feature>
<evidence type="ECO:0000313" key="8">
    <source>
        <dbReference type="Proteomes" id="UP001489004"/>
    </source>
</evidence>
<feature type="domain" description="Major facilitator superfamily (MFS) profile" evidence="6">
    <location>
        <begin position="34"/>
        <end position="545"/>
    </location>
</feature>
<dbReference type="GO" id="GO:0022857">
    <property type="term" value="F:transmembrane transporter activity"/>
    <property type="evidence" value="ECO:0007669"/>
    <property type="project" value="InterPro"/>
</dbReference>
<dbReference type="InterPro" id="IPR036259">
    <property type="entry name" value="MFS_trans_sf"/>
</dbReference>
<keyword evidence="3 5" id="KW-1133">Transmembrane helix</keyword>
<protein>
    <recommendedName>
        <fullName evidence="6">Major facilitator superfamily (MFS) profile domain-containing protein</fullName>
    </recommendedName>
</protein>
<dbReference type="SUPFAM" id="SSF103473">
    <property type="entry name" value="MFS general substrate transporter"/>
    <property type="match status" value="1"/>
</dbReference>
<dbReference type="PANTHER" id="PTHR24064">
    <property type="entry name" value="SOLUTE CARRIER FAMILY 22 MEMBER"/>
    <property type="match status" value="1"/>
</dbReference>
<dbReference type="Proteomes" id="UP001489004">
    <property type="component" value="Unassembled WGS sequence"/>
</dbReference>
<feature type="transmembrane region" description="Helical" evidence="5">
    <location>
        <begin position="130"/>
        <end position="150"/>
    </location>
</feature>
<dbReference type="InterPro" id="IPR005829">
    <property type="entry name" value="Sugar_transporter_CS"/>
</dbReference>
<dbReference type="GO" id="GO:0016020">
    <property type="term" value="C:membrane"/>
    <property type="evidence" value="ECO:0007669"/>
    <property type="project" value="UniProtKB-SubCell"/>
</dbReference>
<gene>
    <name evidence="7" type="ORF">WJX72_009922</name>
</gene>
<feature type="transmembrane region" description="Helical" evidence="5">
    <location>
        <begin position="46"/>
        <end position="65"/>
    </location>
</feature>
<dbReference type="InterPro" id="IPR020846">
    <property type="entry name" value="MFS_dom"/>
</dbReference>
<reference evidence="7 8" key="1">
    <citation type="journal article" date="2024" name="Nat. Commun.">
        <title>Phylogenomics reveals the evolutionary origins of lichenization in chlorophyte algae.</title>
        <authorList>
            <person name="Puginier C."/>
            <person name="Libourel C."/>
            <person name="Otte J."/>
            <person name="Skaloud P."/>
            <person name="Haon M."/>
            <person name="Grisel S."/>
            <person name="Petersen M."/>
            <person name="Berrin J.G."/>
            <person name="Delaux P.M."/>
            <person name="Dal Grande F."/>
            <person name="Keller J."/>
        </authorList>
    </citation>
    <scope>NUCLEOTIDE SEQUENCE [LARGE SCALE GENOMIC DNA]</scope>
    <source>
        <strain evidence="7 8">SAG 2043</strain>
    </source>
</reference>
<proteinExistence type="predicted"/>
<comment type="subcellular location">
    <subcellularLocation>
        <location evidence="1">Membrane</location>
        <topology evidence="1">Multi-pass membrane protein</topology>
    </subcellularLocation>
</comment>
<keyword evidence="2 5" id="KW-0812">Transmembrane</keyword>
<dbReference type="EMBL" id="JALJOR010000017">
    <property type="protein sequence ID" value="KAK9804876.1"/>
    <property type="molecule type" value="Genomic_DNA"/>
</dbReference>